<dbReference type="PANTHER" id="PTHR33076">
    <property type="entry name" value="NON-SPECIFIC LIPID-TRANSFER PROTEIN 2-RELATED"/>
    <property type="match status" value="1"/>
</dbReference>
<dbReference type="Gene3D" id="1.10.110.10">
    <property type="entry name" value="Plant lipid-transfer and hydrophobic proteins"/>
    <property type="match status" value="1"/>
</dbReference>
<evidence type="ECO:0000313" key="3">
    <source>
        <dbReference type="EMBL" id="KZM82534.1"/>
    </source>
</evidence>
<protein>
    <recommendedName>
        <fullName evidence="4">Bifunctional inhibitor/plant lipid transfer protein/seed storage helical domain-containing protein</fullName>
    </recommendedName>
</protein>
<evidence type="ECO:0000256" key="2">
    <source>
        <dbReference type="SAM" id="Phobius"/>
    </source>
</evidence>
<feature type="transmembrane region" description="Helical" evidence="2">
    <location>
        <begin position="6"/>
        <end position="33"/>
    </location>
</feature>
<dbReference type="SUPFAM" id="SSF47699">
    <property type="entry name" value="Bifunctional inhibitor/lipid-transfer protein/seed storage 2S albumin"/>
    <property type="match status" value="1"/>
</dbReference>
<sequence length="143" mass="15828">MVYSNIILNIFTYLVRIMAKVAYLAVVLVVVAARMLVEPGEALTCGAPEEQRTGAVCNVYTRGDQSEPSGECCHAYRALRATAKTREERRQLCSCVQEATSQSRYNHGANAKPAARIPRFDSLSEKCGLPFLFSADPEFDFKT</sequence>
<evidence type="ECO:0008006" key="4">
    <source>
        <dbReference type="Google" id="ProtNLM"/>
    </source>
</evidence>
<keyword evidence="2" id="KW-1133">Transmembrane helix</keyword>
<dbReference type="Gramene" id="KZM82534">
    <property type="protein sequence ID" value="KZM82534"/>
    <property type="gene ID" value="DCAR_030103"/>
</dbReference>
<keyword evidence="2" id="KW-0812">Transmembrane</keyword>
<proteinExistence type="inferred from homology"/>
<dbReference type="AlphaFoldDB" id="A0A175YFU4"/>
<dbReference type="EMBL" id="LNRQ01000009">
    <property type="protein sequence ID" value="KZM82534.1"/>
    <property type="molecule type" value="Genomic_DNA"/>
</dbReference>
<dbReference type="InterPro" id="IPR036312">
    <property type="entry name" value="Bifun_inhib/LTP/seed_sf"/>
</dbReference>
<name>A0A175YFU4_DAUCS</name>
<reference evidence="3" key="1">
    <citation type="journal article" date="2016" name="Nat. Genet.">
        <title>A high-quality carrot genome assembly provides new insights into carotenoid accumulation and asterid genome evolution.</title>
        <authorList>
            <person name="Iorizzo M."/>
            <person name="Ellison S."/>
            <person name="Senalik D."/>
            <person name="Zeng P."/>
            <person name="Satapoomin P."/>
            <person name="Huang J."/>
            <person name="Bowman M."/>
            <person name="Iovene M."/>
            <person name="Sanseverino W."/>
            <person name="Cavagnaro P."/>
            <person name="Yildiz M."/>
            <person name="Macko-Podgorni A."/>
            <person name="Moranska E."/>
            <person name="Grzebelus E."/>
            <person name="Grzebelus D."/>
            <person name="Ashrafi H."/>
            <person name="Zheng Z."/>
            <person name="Cheng S."/>
            <person name="Spooner D."/>
            <person name="Van Deynze A."/>
            <person name="Simon P."/>
        </authorList>
    </citation>
    <scope>NUCLEOTIDE SEQUENCE [LARGE SCALE GENOMIC DNA]</scope>
    <source>
        <tissue evidence="3">Leaf</tissue>
    </source>
</reference>
<dbReference type="GO" id="GO:0006869">
    <property type="term" value="P:lipid transport"/>
    <property type="evidence" value="ECO:0007669"/>
    <property type="project" value="InterPro"/>
</dbReference>
<accession>A0A175YFU4</accession>
<comment type="caution">
    <text evidence="3">The sequence shown here is derived from an EMBL/GenBank/DDBJ whole genome shotgun (WGS) entry which is preliminary data.</text>
</comment>
<organism evidence="3">
    <name type="scientific">Daucus carota subsp. sativus</name>
    <name type="common">Carrot</name>
    <dbReference type="NCBI Taxonomy" id="79200"/>
    <lineage>
        <taxon>Eukaryota</taxon>
        <taxon>Viridiplantae</taxon>
        <taxon>Streptophyta</taxon>
        <taxon>Embryophyta</taxon>
        <taxon>Tracheophyta</taxon>
        <taxon>Spermatophyta</taxon>
        <taxon>Magnoliopsida</taxon>
        <taxon>eudicotyledons</taxon>
        <taxon>Gunneridae</taxon>
        <taxon>Pentapetalae</taxon>
        <taxon>asterids</taxon>
        <taxon>campanulids</taxon>
        <taxon>Apiales</taxon>
        <taxon>Apiaceae</taxon>
        <taxon>Apioideae</taxon>
        <taxon>Scandiceae</taxon>
        <taxon>Daucinae</taxon>
        <taxon>Daucus</taxon>
        <taxon>Daucus sect. Daucus</taxon>
    </lineage>
</organism>
<dbReference type="InterPro" id="IPR000528">
    <property type="entry name" value="Plant_nsLTP"/>
</dbReference>
<evidence type="ECO:0000256" key="1">
    <source>
        <dbReference type="ARBA" id="ARBA00009748"/>
    </source>
</evidence>
<dbReference type="STRING" id="79200.A0A175YFU4"/>
<dbReference type="GO" id="GO:0008289">
    <property type="term" value="F:lipid binding"/>
    <property type="evidence" value="ECO:0007669"/>
    <property type="project" value="InterPro"/>
</dbReference>
<keyword evidence="2" id="KW-0472">Membrane</keyword>
<gene>
    <name evidence="3" type="ORF">DCAR_030103</name>
</gene>
<comment type="similarity">
    <text evidence="1">Belongs to the plant LTP family.</text>
</comment>